<dbReference type="NCBIfam" id="TIGR03560">
    <property type="entry name" value="F420_Rv1855c"/>
    <property type="match status" value="1"/>
</dbReference>
<evidence type="ECO:0000259" key="5">
    <source>
        <dbReference type="Pfam" id="PF00296"/>
    </source>
</evidence>
<protein>
    <submittedName>
        <fullName evidence="6">LLM class F420-dependent oxidoreductase</fullName>
    </submittedName>
</protein>
<evidence type="ECO:0000256" key="4">
    <source>
        <dbReference type="ARBA" id="ARBA00023033"/>
    </source>
</evidence>
<organism evidence="6 7">
    <name type="scientific">Catellatospora methionotrophica</name>
    <dbReference type="NCBI Taxonomy" id="121620"/>
    <lineage>
        <taxon>Bacteria</taxon>
        <taxon>Bacillati</taxon>
        <taxon>Actinomycetota</taxon>
        <taxon>Actinomycetes</taxon>
        <taxon>Micromonosporales</taxon>
        <taxon>Micromonosporaceae</taxon>
        <taxon>Catellatospora</taxon>
    </lineage>
</organism>
<dbReference type="RefSeq" id="WP_166388616.1">
    <property type="nucleotide sequence ID" value="NZ_BAAATT010000015.1"/>
</dbReference>
<dbReference type="GO" id="GO:0008726">
    <property type="term" value="F:alkanesulfonate monooxygenase activity"/>
    <property type="evidence" value="ECO:0007669"/>
    <property type="project" value="TreeGrafter"/>
</dbReference>
<keyword evidence="7" id="KW-1185">Reference proteome</keyword>
<evidence type="ECO:0000256" key="3">
    <source>
        <dbReference type="ARBA" id="ARBA00023002"/>
    </source>
</evidence>
<dbReference type="InterPro" id="IPR050172">
    <property type="entry name" value="SsuD_RutA_monooxygenase"/>
</dbReference>
<dbReference type="InterPro" id="IPR036661">
    <property type="entry name" value="Luciferase-like_sf"/>
</dbReference>
<comment type="caution">
    <text evidence="6">The sequence shown here is derived from an EMBL/GenBank/DDBJ whole genome shotgun (WGS) entry which is preliminary data.</text>
</comment>
<proteinExistence type="predicted"/>
<gene>
    <name evidence="6" type="primary">ssuD_3</name>
    <name evidence="6" type="ORF">Cme02nite_53710</name>
</gene>
<dbReference type="Pfam" id="PF00296">
    <property type="entry name" value="Bac_luciferase"/>
    <property type="match status" value="1"/>
</dbReference>
<dbReference type="SUPFAM" id="SSF51679">
    <property type="entry name" value="Bacterial luciferase-like"/>
    <property type="match status" value="1"/>
</dbReference>
<dbReference type="Proteomes" id="UP000660339">
    <property type="component" value="Unassembled WGS sequence"/>
</dbReference>
<dbReference type="InterPro" id="IPR019952">
    <property type="entry name" value="F420_OxRdatse_Rv1855c_pred"/>
</dbReference>
<feature type="domain" description="Luciferase-like" evidence="5">
    <location>
        <begin position="6"/>
        <end position="251"/>
    </location>
</feature>
<name>A0A8J3LE83_9ACTN</name>
<dbReference type="AlphaFoldDB" id="A0A8J3LE83"/>
<accession>A0A8J3LE83</accession>
<dbReference type="PANTHER" id="PTHR42847:SF4">
    <property type="entry name" value="ALKANESULFONATE MONOOXYGENASE-RELATED"/>
    <property type="match status" value="1"/>
</dbReference>
<evidence type="ECO:0000313" key="7">
    <source>
        <dbReference type="Proteomes" id="UP000660339"/>
    </source>
</evidence>
<dbReference type="GO" id="GO:0046306">
    <property type="term" value="P:alkanesulfonate catabolic process"/>
    <property type="evidence" value="ECO:0007669"/>
    <property type="project" value="TreeGrafter"/>
</dbReference>
<evidence type="ECO:0000313" key="6">
    <source>
        <dbReference type="EMBL" id="GIG17039.1"/>
    </source>
</evidence>
<evidence type="ECO:0000256" key="1">
    <source>
        <dbReference type="ARBA" id="ARBA00022630"/>
    </source>
</evidence>
<dbReference type="Gene3D" id="3.20.20.30">
    <property type="entry name" value="Luciferase-like domain"/>
    <property type="match status" value="1"/>
</dbReference>
<dbReference type="InterPro" id="IPR011251">
    <property type="entry name" value="Luciferase-like_dom"/>
</dbReference>
<reference evidence="6" key="1">
    <citation type="submission" date="2021-01" db="EMBL/GenBank/DDBJ databases">
        <title>Whole genome shotgun sequence of Catellatospora methionotrophica NBRC 14553.</title>
        <authorList>
            <person name="Komaki H."/>
            <person name="Tamura T."/>
        </authorList>
    </citation>
    <scope>NUCLEOTIDE SEQUENCE</scope>
    <source>
        <strain evidence="6">NBRC 14553</strain>
    </source>
</reference>
<keyword evidence="1" id="KW-0285">Flavoprotein</keyword>
<keyword evidence="3" id="KW-0560">Oxidoreductase</keyword>
<sequence length="312" mass="33511">MELRVFTEPQQGATYEQLLAVARAAEDAGYGAFFRSDHYLKMGDVTGLPGPTDAWTTLAGLARDTSRIRLGTLVTAATFRLPGPLAISVAQVDAMSGGRVELGIGTGWYAEEHEAYGIPFPPLGERFDRLGEQLHIITGLWSTPVGGAFDFHGEHYTVKRSPALPKPAQRPYPPILIGGGGKRRTPVLAARFADEFNLPFAGVEDTAAQFGRVREACVRTGRDPGALRLSSALVLCCGRTDAEVARRAAAIGREVDELRANGLAGSPAEIVEKLGRYAEIGAQRVYLQLLDLSDLDHLDLVATTVIPQLPPP</sequence>
<keyword evidence="4" id="KW-0503">Monooxygenase</keyword>
<dbReference type="EMBL" id="BONJ01000029">
    <property type="protein sequence ID" value="GIG17039.1"/>
    <property type="molecule type" value="Genomic_DNA"/>
</dbReference>
<keyword evidence="2" id="KW-0288">FMN</keyword>
<evidence type="ECO:0000256" key="2">
    <source>
        <dbReference type="ARBA" id="ARBA00022643"/>
    </source>
</evidence>
<dbReference type="PANTHER" id="PTHR42847">
    <property type="entry name" value="ALKANESULFONATE MONOOXYGENASE"/>
    <property type="match status" value="1"/>
</dbReference>